<reference evidence="5 6" key="1">
    <citation type="submission" date="2024-06" db="EMBL/GenBank/DDBJ databases">
        <title>Genomic Encyclopedia of Type Strains, Phase IV (KMG-IV): sequencing the most valuable type-strain genomes for metagenomic binning, comparative biology and taxonomic classification.</title>
        <authorList>
            <person name="Goeker M."/>
        </authorList>
    </citation>
    <scope>NUCLEOTIDE SEQUENCE [LARGE SCALE GENOMIC DNA]</scope>
    <source>
        <strain evidence="5 6">DSM 21460</strain>
    </source>
</reference>
<keyword evidence="1 3" id="KW-0547">Nucleotide-binding</keyword>
<keyword evidence="3 5" id="KW-0418">Kinase</keyword>
<comment type="similarity">
    <text evidence="3">Belongs to the CoaE family.</text>
</comment>
<dbReference type="Gene3D" id="3.40.50.300">
    <property type="entry name" value="P-loop containing nucleotide triphosphate hydrolases"/>
    <property type="match status" value="1"/>
</dbReference>
<dbReference type="CDD" id="cd02022">
    <property type="entry name" value="DPCK"/>
    <property type="match status" value="1"/>
</dbReference>
<evidence type="ECO:0000256" key="1">
    <source>
        <dbReference type="ARBA" id="ARBA00022741"/>
    </source>
</evidence>
<feature type="binding site" evidence="3">
    <location>
        <begin position="15"/>
        <end position="20"/>
    </location>
    <ligand>
        <name>ATP</name>
        <dbReference type="ChEBI" id="CHEBI:30616"/>
    </ligand>
</feature>
<evidence type="ECO:0000256" key="2">
    <source>
        <dbReference type="ARBA" id="ARBA00022840"/>
    </source>
</evidence>
<dbReference type="HAMAP" id="MF_00376">
    <property type="entry name" value="Dephospho_CoA_kinase"/>
    <property type="match status" value="1"/>
</dbReference>
<proteinExistence type="inferred from homology"/>
<dbReference type="InterPro" id="IPR027417">
    <property type="entry name" value="P-loop_NTPase"/>
</dbReference>
<evidence type="ECO:0000256" key="4">
    <source>
        <dbReference type="NCBIfam" id="TIGR00152"/>
    </source>
</evidence>
<dbReference type="Pfam" id="PF01121">
    <property type="entry name" value="CoaE"/>
    <property type="match status" value="1"/>
</dbReference>
<name>A0ABV2J793_9FIRM</name>
<sequence>MNQNKKIIGLTGSIATGKSLVSKHLIDLGYNIIDADKIAKDIVNEKEIIRKIKSNFGDDIYFNNELNRRKLAEIIFKDQNKRKILNSIMFPAIYHVIKEKIENLSGMIFIDIPLLFENKEINKKYDLIFDEIWLVYTDVETQINRLMSRDNISRKYAMNKISSQISVEDKKEMSDIVIDNSGKIEETLKQVDSILGK</sequence>
<keyword evidence="3" id="KW-0173">Coenzyme A biosynthesis</keyword>
<comment type="subcellular location">
    <subcellularLocation>
        <location evidence="3">Cytoplasm</location>
    </subcellularLocation>
</comment>
<dbReference type="PANTHER" id="PTHR10695">
    <property type="entry name" value="DEPHOSPHO-COA KINASE-RELATED"/>
    <property type="match status" value="1"/>
</dbReference>
<evidence type="ECO:0000313" key="6">
    <source>
        <dbReference type="Proteomes" id="UP001549162"/>
    </source>
</evidence>
<organism evidence="5 6">
    <name type="scientific">Peptoniphilus olsenii</name>
    <dbReference type="NCBI Taxonomy" id="411570"/>
    <lineage>
        <taxon>Bacteria</taxon>
        <taxon>Bacillati</taxon>
        <taxon>Bacillota</taxon>
        <taxon>Tissierellia</taxon>
        <taxon>Tissierellales</taxon>
        <taxon>Peptoniphilaceae</taxon>
        <taxon>Peptoniphilus</taxon>
    </lineage>
</organism>
<keyword evidence="6" id="KW-1185">Reference proteome</keyword>
<dbReference type="EMBL" id="JBEPMA010000001">
    <property type="protein sequence ID" value="MET3616645.1"/>
    <property type="molecule type" value="Genomic_DNA"/>
</dbReference>
<dbReference type="EC" id="2.7.1.24" evidence="3 4"/>
<comment type="catalytic activity">
    <reaction evidence="3">
        <text>3'-dephospho-CoA + ATP = ADP + CoA + H(+)</text>
        <dbReference type="Rhea" id="RHEA:18245"/>
        <dbReference type="ChEBI" id="CHEBI:15378"/>
        <dbReference type="ChEBI" id="CHEBI:30616"/>
        <dbReference type="ChEBI" id="CHEBI:57287"/>
        <dbReference type="ChEBI" id="CHEBI:57328"/>
        <dbReference type="ChEBI" id="CHEBI:456216"/>
        <dbReference type="EC" id="2.7.1.24"/>
    </reaction>
</comment>
<comment type="pathway">
    <text evidence="3">Cofactor biosynthesis; coenzyme A biosynthesis; CoA from (R)-pantothenate: step 5/5.</text>
</comment>
<keyword evidence="2 3" id="KW-0067">ATP-binding</keyword>
<comment type="caution">
    <text evidence="5">The sequence shown here is derived from an EMBL/GenBank/DDBJ whole genome shotgun (WGS) entry which is preliminary data.</text>
</comment>
<dbReference type="PROSITE" id="PS51219">
    <property type="entry name" value="DPCK"/>
    <property type="match status" value="1"/>
</dbReference>
<comment type="function">
    <text evidence="3">Catalyzes the phosphorylation of the 3'-hydroxyl group of dephosphocoenzyme A to form coenzyme A.</text>
</comment>
<dbReference type="RefSeq" id="WP_354366648.1">
    <property type="nucleotide sequence ID" value="NZ_JBEPMA010000001.1"/>
</dbReference>
<accession>A0ABV2J793</accession>
<gene>
    <name evidence="3" type="primary">coaE</name>
    <name evidence="5" type="ORF">ABID14_000265</name>
</gene>
<protein>
    <recommendedName>
        <fullName evidence="3 4">Dephospho-CoA kinase</fullName>
        <ecNumber evidence="3 4">2.7.1.24</ecNumber>
    </recommendedName>
    <alternativeName>
        <fullName evidence="3">Dephosphocoenzyme A kinase</fullName>
    </alternativeName>
</protein>
<keyword evidence="3 5" id="KW-0808">Transferase</keyword>
<dbReference type="GO" id="GO:0004140">
    <property type="term" value="F:dephospho-CoA kinase activity"/>
    <property type="evidence" value="ECO:0007669"/>
    <property type="project" value="UniProtKB-EC"/>
</dbReference>
<dbReference type="InterPro" id="IPR001977">
    <property type="entry name" value="Depp_CoAkinase"/>
</dbReference>
<evidence type="ECO:0000256" key="3">
    <source>
        <dbReference type="HAMAP-Rule" id="MF_00376"/>
    </source>
</evidence>
<keyword evidence="3" id="KW-0963">Cytoplasm</keyword>
<dbReference type="PANTHER" id="PTHR10695:SF46">
    <property type="entry name" value="BIFUNCTIONAL COENZYME A SYNTHASE-RELATED"/>
    <property type="match status" value="1"/>
</dbReference>
<dbReference type="Proteomes" id="UP001549162">
    <property type="component" value="Unassembled WGS sequence"/>
</dbReference>
<dbReference type="SUPFAM" id="SSF52540">
    <property type="entry name" value="P-loop containing nucleoside triphosphate hydrolases"/>
    <property type="match status" value="1"/>
</dbReference>
<evidence type="ECO:0000313" key="5">
    <source>
        <dbReference type="EMBL" id="MET3616645.1"/>
    </source>
</evidence>
<dbReference type="NCBIfam" id="TIGR00152">
    <property type="entry name" value="dephospho-CoA kinase"/>
    <property type="match status" value="1"/>
</dbReference>